<proteinExistence type="inferred from homology"/>
<dbReference type="GeneID" id="52229632"/>
<dbReference type="SMART" id="SM00363">
    <property type="entry name" value="S4"/>
    <property type="match status" value="1"/>
</dbReference>
<dbReference type="Gene3D" id="3.10.290.10">
    <property type="entry name" value="RNA-binding S4 domain"/>
    <property type="match status" value="1"/>
</dbReference>
<dbReference type="Proteomes" id="UP000269331">
    <property type="component" value="Chromosome"/>
</dbReference>
<dbReference type="GO" id="GO:0120159">
    <property type="term" value="F:rRNA pseudouridine synthase activity"/>
    <property type="evidence" value="ECO:0007669"/>
    <property type="project" value="UniProtKB-ARBA"/>
</dbReference>
<dbReference type="PANTHER" id="PTHR21600">
    <property type="entry name" value="MITOCHONDRIAL RNA PSEUDOURIDINE SYNTHASE"/>
    <property type="match status" value="1"/>
</dbReference>
<organism evidence="9 10">
    <name type="scientific">Streptococcus ruminantium</name>
    <dbReference type="NCBI Taxonomy" id="1917441"/>
    <lineage>
        <taxon>Bacteria</taxon>
        <taxon>Bacillati</taxon>
        <taxon>Bacillota</taxon>
        <taxon>Bacilli</taxon>
        <taxon>Lactobacillales</taxon>
        <taxon>Streptococcaceae</taxon>
        <taxon>Streptococcus</taxon>
    </lineage>
</organism>
<dbReference type="InterPro" id="IPR006224">
    <property type="entry name" value="PsdUridine_synth_RluA-like_CS"/>
</dbReference>
<dbReference type="PROSITE" id="PS01129">
    <property type="entry name" value="PSI_RLU"/>
    <property type="match status" value="1"/>
</dbReference>
<dbReference type="EMBL" id="AP018400">
    <property type="protein sequence ID" value="BBA92692.1"/>
    <property type="molecule type" value="Genomic_DNA"/>
</dbReference>
<dbReference type="Pfam" id="PF00849">
    <property type="entry name" value="PseudoU_synth_2"/>
    <property type="match status" value="1"/>
</dbReference>
<evidence type="ECO:0000256" key="5">
    <source>
        <dbReference type="PIRSR" id="PIRSR606225-1"/>
    </source>
</evidence>
<feature type="active site" evidence="5">
    <location>
        <position position="132"/>
    </location>
</feature>
<dbReference type="GO" id="GO:0003723">
    <property type="term" value="F:RNA binding"/>
    <property type="evidence" value="ECO:0007669"/>
    <property type="project" value="UniProtKB-KW"/>
</dbReference>
<evidence type="ECO:0000313" key="9">
    <source>
        <dbReference type="EMBL" id="BBA92692.1"/>
    </source>
</evidence>
<evidence type="ECO:0000259" key="8">
    <source>
        <dbReference type="SMART" id="SM00363"/>
    </source>
</evidence>
<evidence type="ECO:0000256" key="4">
    <source>
        <dbReference type="ARBA" id="ARBA00023235"/>
    </source>
</evidence>
<dbReference type="NCBIfam" id="TIGR00005">
    <property type="entry name" value="rluA_subfam"/>
    <property type="match status" value="1"/>
</dbReference>
<dbReference type="SUPFAM" id="SSF55120">
    <property type="entry name" value="Pseudouridine synthase"/>
    <property type="match status" value="1"/>
</dbReference>
<dbReference type="CDD" id="cd00165">
    <property type="entry name" value="S4"/>
    <property type="match status" value="1"/>
</dbReference>
<dbReference type="FunFam" id="3.30.2350.10:FF:000006">
    <property type="entry name" value="Pseudouridine synthase"/>
    <property type="match status" value="1"/>
</dbReference>
<dbReference type="Gene3D" id="3.30.2350.10">
    <property type="entry name" value="Pseudouridine synthase"/>
    <property type="match status" value="1"/>
</dbReference>
<evidence type="ECO:0000256" key="1">
    <source>
        <dbReference type="ARBA" id="ARBA00000073"/>
    </source>
</evidence>
<comment type="catalytic activity">
    <reaction evidence="1 7">
        <text>a uridine in RNA = a pseudouridine in RNA</text>
        <dbReference type="Rhea" id="RHEA:48348"/>
        <dbReference type="Rhea" id="RHEA-COMP:12068"/>
        <dbReference type="Rhea" id="RHEA-COMP:12069"/>
        <dbReference type="ChEBI" id="CHEBI:65314"/>
        <dbReference type="ChEBI" id="CHEBI:65315"/>
    </reaction>
</comment>
<gene>
    <name evidence="9" type="ORF">SR187_5420</name>
</gene>
<dbReference type="Pfam" id="PF01479">
    <property type="entry name" value="S4"/>
    <property type="match status" value="1"/>
</dbReference>
<dbReference type="RefSeq" id="WP_120171746.1">
    <property type="nucleotide sequence ID" value="NZ_AP018400.1"/>
</dbReference>
<dbReference type="InterPro" id="IPR002942">
    <property type="entry name" value="S4_RNA-bd"/>
</dbReference>
<dbReference type="InterPro" id="IPR036986">
    <property type="entry name" value="S4_RNA-bd_sf"/>
</dbReference>
<evidence type="ECO:0000256" key="2">
    <source>
        <dbReference type="ARBA" id="ARBA00010876"/>
    </source>
</evidence>
<keyword evidence="3 6" id="KW-0694">RNA-binding</keyword>
<dbReference type="KEGG" id="srq:SR187_5420"/>
<dbReference type="PANTHER" id="PTHR21600:SF44">
    <property type="entry name" value="RIBOSOMAL LARGE SUBUNIT PSEUDOURIDINE SYNTHASE D"/>
    <property type="match status" value="1"/>
</dbReference>
<evidence type="ECO:0000313" key="10">
    <source>
        <dbReference type="Proteomes" id="UP000269331"/>
    </source>
</evidence>
<protein>
    <recommendedName>
        <fullName evidence="7">Pseudouridine synthase</fullName>
        <ecNumber evidence="7">5.4.99.-</ecNumber>
    </recommendedName>
</protein>
<dbReference type="GO" id="GO:0000455">
    <property type="term" value="P:enzyme-directed rRNA pseudouridine synthesis"/>
    <property type="evidence" value="ECO:0007669"/>
    <property type="project" value="TreeGrafter"/>
</dbReference>
<name>A0A2Z5TWC2_9STRE</name>
<accession>A0A2Z5TWC2</accession>
<evidence type="ECO:0000256" key="6">
    <source>
        <dbReference type="PROSITE-ProRule" id="PRU00182"/>
    </source>
</evidence>
<dbReference type="SUPFAM" id="SSF55174">
    <property type="entry name" value="Alpha-L RNA-binding motif"/>
    <property type="match status" value="1"/>
</dbReference>
<dbReference type="EC" id="5.4.99.-" evidence="7"/>
<evidence type="ECO:0000256" key="3">
    <source>
        <dbReference type="ARBA" id="ARBA00022884"/>
    </source>
</evidence>
<dbReference type="InterPro" id="IPR006145">
    <property type="entry name" value="PsdUridine_synth_RsuA/RluA"/>
</dbReference>
<dbReference type="AlphaFoldDB" id="A0A2Z5TWC2"/>
<comment type="function">
    <text evidence="7">Responsible for synthesis of pseudouridine from uracil.</text>
</comment>
<dbReference type="PROSITE" id="PS50889">
    <property type="entry name" value="S4"/>
    <property type="match status" value="1"/>
</dbReference>
<dbReference type="OrthoDB" id="9807829at2"/>
<dbReference type="InterPro" id="IPR020103">
    <property type="entry name" value="PsdUridine_synth_cat_dom_sf"/>
</dbReference>
<dbReference type="InterPro" id="IPR006225">
    <property type="entry name" value="PsdUridine_synth_RluC/D"/>
</dbReference>
<feature type="domain" description="RNA-binding S4" evidence="8">
    <location>
        <begin position="10"/>
        <end position="73"/>
    </location>
</feature>
<sequence length="299" mass="33385">MEVRVEVGGLRLDKALADLTELSRSIANEQIKAGQVLVNGELKKAKYSVQVGDVISYQMPEVEELSYVAENIPLEIVYQDADIVVINKPQGMVVHPSAGHTSGTLVNALLYHVKDLSGINGVLRPGIVHRIDKDTSGLLMIAKHDEAHVRLAEELKSKKSLRKYWAIVHGNLPNDRGKIEAPIGRSEKDRKKQAVTAKGKEAVTRFQVLERFKTYTLVELTLETGRTHQIRVHMAYIGHPVAGDEVYGPRKTLKGQGQFLHARTLGFTHPRTGEVIEFTAEAPAIFQETLERLRRTEHQ</sequence>
<dbReference type="InterPro" id="IPR050188">
    <property type="entry name" value="RluA_PseudoU_synthase"/>
</dbReference>
<evidence type="ECO:0000256" key="7">
    <source>
        <dbReference type="RuleBase" id="RU362028"/>
    </source>
</evidence>
<keyword evidence="4 7" id="KW-0413">Isomerase</keyword>
<dbReference type="CDD" id="cd02869">
    <property type="entry name" value="PseudoU_synth_RluA_like"/>
    <property type="match status" value="1"/>
</dbReference>
<reference evidence="9 10" key="1">
    <citation type="journal article" date="2018" name="Genome Biol. Evol.">
        <title>Complete Genome Sequence of Streptococcus ruminantium sp. nov. GUT-187T (=DSM 104980T =JCM 31869T), the Type Strain of S. ruminantium, and Comparison with Genome Sequences of Streptococcus suis Strains.</title>
        <authorList>
            <person name="Tohya M."/>
            <person name="Sekizaki T."/>
            <person name="Miyoshi-Akiyama T."/>
        </authorList>
    </citation>
    <scope>NUCLEOTIDE SEQUENCE [LARGE SCALE GENOMIC DNA]</scope>
    <source>
        <strain evidence="9 10">GUT187T</strain>
    </source>
</reference>
<comment type="similarity">
    <text evidence="2 7">Belongs to the pseudouridine synthase RluA family.</text>
</comment>